<evidence type="ECO:0000313" key="2">
    <source>
        <dbReference type="Proteomes" id="UP000245390"/>
    </source>
</evidence>
<dbReference type="AlphaFoldDB" id="A0A316GCD4"/>
<evidence type="ECO:0000313" key="1">
    <source>
        <dbReference type="EMBL" id="PWK58332.1"/>
    </source>
</evidence>
<dbReference type="EMBL" id="QGGV01000001">
    <property type="protein sequence ID" value="PWK58332.1"/>
    <property type="molecule type" value="Genomic_DNA"/>
</dbReference>
<keyword evidence="2" id="KW-1185">Reference proteome</keyword>
<reference evidence="1 2" key="1">
    <citation type="submission" date="2018-05" db="EMBL/GenBank/DDBJ databases">
        <title>Genomic Encyclopedia of Type Strains, Phase IV (KMG-IV): sequencing the most valuable type-strain genomes for metagenomic binning, comparative biology and taxonomic classification.</title>
        <authorList>
            <person name="Goeker M."/>
        </authorList>
    </citation>
    <scope>NUCLEOTIDE SEQUENCE [LARGE SCALE GENOMIC DNA]</scope>
    <source>
        <strain evidence="1 2">DSM 103371</strain>
    </source>
</reference>
<dbReference type="OrthoDB" id="8686772at2"/>
<evidence type="ECO:0008006" key="3">
    <source>
        <dbReference type="Google" id="ProtNLM"/>
    </source>
</evidence>
<gene>
    <name evidence="1" type="ORF">C8D95_101138</name>
</gene>
<organism evidence="1 2">
    <name type="scientific">Silicimonas algicola</name>
    <dbReference type="NCBI Taxonomy" id="1826607"/>
    <lineage>
        <taxon>Bacteria</taxon>
        <taxon>Pseudomonadati</taxon>
        <taxon>Pseudomonadota</taxon>
        <taxon>Alphaproteobacteria</taxon>
        <taxon>Rhodobacterales</taxon>
        <taxon>Paracoccaceae</taxon>
    </lineage>
</organism>
<accession>A0A316GCD4</accession>
<protein>
    <recommendedName>
        <fullName evidence="3">DUF4157 domain-containing protein</fullName>
    </recommendedName>
</protein>
<dbReference type="RefSeq" id="WP_126918470.1">
    <property type="nucleotide sequence ID" value="NZ_CP034588.1"/>
</dbReference>
<sequence length="203" mass="22649">MIVLTAGCARPMTEDETRFAKDLFGPSLDTSRVRVALGLGITPAHPTVARGFVEVKATDKACVRTPQPRGAQPPQAFAFRDRVHFEGGLYSGDMAMTWPRALRIPHALIFAHELTHVWQWQNRAETGYSAARAVAESWRIADPYYAPPGTEDFWAYGFEQQAALVEDFVCFTLANPGHPRRHELRSILAPVFPVDRFEAAIGR</sequence>
<name>A0A316GCD4_9RHOB</name>
<comment type="caution">
    <text evidence="1">The sequence shown here is derived from an EMBL/GenBank/DDBJ whole genome shotgun (WGS) entry which is preliminary data.</text>
</comment>
<dbReference type="KEGG" id="salo:EF888_02165"/>
<dbReference type="Proteomes" id="UP000245390">
    <property type="component" value="Unassembled WGS sequence"/>
</dbReference>
<proteinExistence type="predicted"/>